<dbReference type="SUPFAM" id="SSF52540">
    <property type="entry name" value="P-loop containing nucleoside triphosphate hydrolases"/>
    <property type="match status" value="2"/>
</dbReference>
<name>A0A0W0WL57_9GAMM</name>
<dbReference type="PATRIC" id="fig|45070.6.peg.2837"/>
<keyword evidence="7" id="KW-0812">Transmembrane</keyword>
<dbReference type="InterPro" id="IPR011115">
    <property type="entry name" value="SecA_DEAD"/>
</dbReference>
<feature type="coiled-coil region" evidence="6">
    <location>
        <begin position="432"/>
        <end position="459"/>
    </location>
</feature>
<comment type="caution">
    <text evidence="10">The sequence shown here is derived from an EMBL/GenBank/DDBJ whole genome shotgun (WGS) entry which is preliminary data.</text>
</comment>
<keyword evidence="2" id="KW-0963">Cytoplasm</keyword>
<evidence type="ECO:0000256" key="7">
    <source>
        <dbReference type="SAM" id="Phobius"/>
    </source>
</evidence>
<dbReference type="InterPro" id="IPR027417">
    <property type="entry name" value="P-loop_NTPase"/>
</dbReference>
<feature type="domain" description="Helicase C-terminal" evidence="8">
    <location>
        <begin position="2065"/>
        <end position="2234"/>
    </location>
</feature>
<keyword evidence="1" id="KW-1003">Cell membrane</keyword>
<evidence type="ECO:0000256" key="6">
    <source>
        <dbReference type="SAM" id="Coils"/>
    </source>
</evidence>
<dbReference type="PANTHER" id="PTHR30612">
    <property type="entry name" value="SECA INNER MEMBRANE COMPONENT OF SEC PROTEIN SECRETION SYSTEM"/>
    <property type="match status" value="1"/>
</dbReference>
<keyword evidence="7" id="KW-0472">Membrane</keyword>
<dbReference type="Proteomes" id="UP000054725">
    <property type="component" value="Unassembled WGS sequence"/>
</dbReference>
<organism evidence="10 11">
    <name type="scientific">Legionella nautarum</name>
    <dbReference type="NCBI Taxonomy" id="45070"/>
    <lineage>
        <taxon>Bacteria</taxon>
        <taxon>Pseudomonadati</taxon>
        <taxon>Pseudomonadota</taxon>
        <taxon>Gammaproteobacteria</taxon>
        <taxon>Legionellales</taxon>
        <taxon>Legionellaceae</taxon>
        <taxon>Legionella</taxon>
    </lineage>
</organism>
<dbReference type="GO" id="GO:0006886">
    <property type="term" value="P:intracellular protein transport"/>
    <property type="evidence" value="ECO:0007669"/>
    <property type="project" value="InterPro"/>
</dbReference>
<evidence type="ECO:0000256" key="4">
    <source>
        <dbReference type="ARBA" id="ARBA00022927"/>
    </source>
</evidence>
<keyword evidence="3" id="KW-0997">Cell inner membrane</keyword>
<dbReference type="STRING" id="45070.Lnau_2687"/>
<feature type="domain" description="SecA family profile" evidence="9">
    <location>
        <begin position="1554"/>
        <end position="2224"/>
    </location>
</feature>
<accession>A0A0W0WL57</accession>
<dbReference type="RefSeq" id="WP_058505663.1">
    <property type="nucleotide sequence ID" value="NZ_CAAAIF010000022.1"/>
</dbReference>
<dbReference type="Pfam" id="PF07517">
    <property type="entry name" value="SecA_DEAD"/>
    <property type="match status" value="1"/>
</dbReference>
<dbReference type="InterPro" id="IPR001650">
    <property type="entry name" value="Helicase_C-like"/>
</dbReference>
<keyword evidence="11" id="KW-1185">Reference proteome</keyword>
<gene>
    <name evidence="10" type="ORF">Lnau_2687</name>
</gene>
<dbReference type="EMBL" id="LNYO01000024">
    <property type="protein sequence ID" value="KTD33039.1"/>
    <property type="molecule type" value="Genomic_DNA"/>
</dbReference>
<dbReference type="GO" id="GO:0017038">
    <property type="term" value="P:protein import"/>
    <property type="evidence" value="ECO:0007669"/>
    <property type="project" value="InterPro"/>
</dbReference>
<evidence type="ECO:0000256" key="5">
    <source>
        <dbReference type="ARBA" id="ARBA00023010"/>
    </source>
</evidence>
<reference evidence="10 11" key="1">
    <citation type="submission" date="2015-11" db="EMBL/GenBank/DDBJ databases">
        <title>Genomic analysis of 38 Legionella species identifies large and diverse effector repertoires.</title>
        <authorList>
            <person name="Burstein D."/>
            <person name="Amaro F."/>
            <person name="Zusman T."/>
            <person name="Lifshitz Z."/>
            <person name="Cohen O."/>
            <person name="Gilbert J.A."/>
            <person name="Pupko T."/>
            <person name="Shuman H.A."/>
            <person name="Segal G."/>
        </authorList>
    </citation>
    <scope>NUCLEOTIDE SEQUENCE [LARGE SCALE GENOMIC DNA]</scope>
    <source>
        <strain evidence="10 11">ATCC 49506</strain>
    </source>
</reference>
<dbReference type="GO" id="GO:0006605">
    <property type="term" value="P:protein targeting"/>
    <property type="evidence" value="ECO:0007669"/>
    <property type="project" value="InterPro"/>
</dbReference>
<dbReference type="Gene3D" id="3.40.50.300">
    <property type="entry name" value="P-loop containing nucleotide triphosphate hydrolases"/>
    <property type="match status" value="2"/>
</dbReference>
<keyword evidence="6" id="KW-0175">Coiled coil</keyword>
<keyword evidence="4" id="KW-0813">Transport</keyword>
<protein>
    <submittedName>
        <fullName evidence="10">Coiled-coil protein</fullName>
    </submittedName>
</protein>
<proteinExistence type="predicted"/>
<dbReference type="InterPro" id="IPR014018">
    <property type="entry name" value="SecA_motor_DEAD"/>
</dbReference>
<dbReference type="GO" id="GO:0016020">
    <property type="term" value="C:membrane"/>
    <property type="evidence" value="ECO:0007669"/>
    <property type="project" value="InterPro"/>
</dbReference>
<sequence length="2949" mass="336052">MTRYFSFRKKRGLLSSTQDLYQWEILSNEQVDQALEIAPLLNPYIDALGDEYINHAFFNKQVNEIEEKFPAQSKKSKTLKISLEKLKKISIVGSIGRVSLFIQVIHALVNKGYRISFNFSEVFLQTNDQSPPAHYSKEDDYLLRDSETYLQLISGYGYQFGKALFNRFRPQIDAHSSETDILVASYYTSIKPGDEKENADLVTPLATLPCFNSSYEAHTYYDICSWDNICKTLSTKPQPRKNCLVLVFTSQDPITELLDSFECYNSTPFKSHAEIIILLQGKAYEALEERERIFSAIAASLHRLQCKKFFHLILLTKDLKSLNPRETLLSLAPTYPHTDDFSPLANNAGYYLSSSAFFATIGYYLEQNQDGNLTSDWLEQAEICPKVKEVKAEEEVCGYIYGGASSEAIRQSKRLDKGSLKSQVVGLTFKYNLELKQEMRQELQQSQALKQNQDLAKQQSITQQRQHQLNEQVDFPFYTPPVPISIFALSLQMFAEEDLRSRTLEEQLQQEVYYTSWYRSNYSQAAIFRKMLDIPTGFLADHIAKILGLAYTISPEMVSLVAAEGTNVSLGQAAKLVGNIAKIASTTPMYHAGQHKMVPLPGYSCESLEDFLIRDIYDHFNDFADGINPACRHKGYSRVLQKSLMQGWDNISTTQVPLSTLPIETSKLALLANREDCGYQSHFSPNLLSFDELQSSYLNSLLKIFTPNRYELYRLPKLPTNIQNYKNSYVFLERAKTLYYIDESGQILASKLTDYAPLIAGLKEAKPIAPNKYWLSSEQLTDWITAKNGVPAPNRFSNPDYIAEKEADFFALIKLTFPEYIDIVNKLFGNFDTHNLDNIRILFQLLISVGQKRFALFLNYLVYLDQKCLLNHFSKIYFSFAPTVFSLVDFFKKAEAEVIYASHNHHGGHLTHNQTTIEETNKSCFLSLAQRTPVSNSEQDWPLFERFAQAVLVFAAKNYMAINSSGLKELEEFWHRVAAKFLIYCEGNANQQRQLLNLFLTHLISKDGLKLAPLRKLDTLLVCLENLIDHTIETHSLWEQIAELEAISLAWTDVPYAIDYNGFHLVCKEMELKAGSMGAGRNSYAVSLRELTAAIRAFNPSSPSLKTEVFRYLGKEAFREQLDFYRNLYPSQYSNPNEQKIYELIWAYYVSAFTGLNYNPHPEEIDFIRRCHHFLQQHPYAKTVDVDPILLISHFLQRLYMVKTNAQKGTMTLWALWQENNLSLDLPTSLPIPEILAHKFERKALKKFLLAHQAELKSCLPILLRHVRLTTSRKTLHTAQAETVLAESLLANFFAEDKQKYEICLQLFKILVPHFGITLFLENLLDHLVLVESIRQLKTIDVQFFTELQVILKENPDLKAAISLLRLAKEKLENQPEHLKPFTLFLHGLAANPKLLPYCTTLDKGLELILDYCLSVPIDETSLPLLFGLYQTLEDDSETLKTLLELMHDKKVYAFFHEHIQYEPSASLLKKATELIKKTNDAPSVLTIIEYSLREKEHTDDNRFIGTLLSLEEKKCSSILFLCSAICKQQNQSPSQLLELLIPIPENYLQTLICLYKHYQIPLSTLKDILESRSVTAAIDALEEEIYQEDLPSYRYDANDLKQKIKEIRYNSWDDKPPKFLTQSERKRLKRDYKKVMDYIENQPVYVEIMNGISCSYTVHQLKNRHFPVVFKALQERISRGENKKENQLALLAVCCVVLKRTCKKFPRSTQLLPLIHSLSEEGQLVQELKTGAGKSIIAALHAALRVAAGRTALVPTENEKLGRDGIVNFKDFYHYLGIRCGERIIEAHSPYSDYVANGINYSTPYGLSLFFISMAIQKKRLPKNRDLIWDEIDASLISTVPFRLAATLEPILLDTKNWSKVYSYLLEFVQEKELFLDNNCSNRDDIHNFRVYCLSKNPDKPLTAFIKRIPDSLLETLFDSARLAVQLEENIDYMVVEKEEQGHKKLYGAPYLPHTSRAEPGASFGAGAQPLLHTEKNTALSDEESTAFSVLPDTETIISMTPKNLADLIRAEGEFIGLTATPGMPDQLGEFHNLYGIRAAYYPSFHPDRCQDLGIVAAEGWNDQKQAALELIRLSREQRQNQPILLICESAQAASDLYQDLNSDEYPWSTQSYYGYSSDPHEEERFIVTAGEENRISISTKCESRGADFDSAHEHGLLVINLCTHLTEEQLIQIIGRCGRNGQLGQFCSIIDVQLLGLVKTAPTEEIAATFKIFQQQIGLKAQQERARTRFLEDSRCLATWYLLDLREKADRILSRQHGRDYSLVETVEFMKTLRDFNRKTESHYFELLKIHEQPNEELKQRFLEYLSHEYSQIVERWLPDEKFSHYQPVEPLVPLQKLEAFEGMNEVKIKQLLAISELLAMGWETLGHQSINTNLTKVEQVLGVLDQYGNDQGGIQTIIGQLVTELELVNIPELIPMLDTIEANCLELLEEIPQVAEGLFSKQKALNYVKEYVAKTKTLLLEKRWQELTLPSLAEDIFSSEDNSSFLAGIAKKGLVNVGGKVGIYALIKFYALPKIMKLLQDQIKILIPDDEAKQLQLMKILQELEPALQDFLTAIPKHLHSKEAIWTLILDKLLPILEHPSIKEAMQLLNNEAGTALEGIVTIIKSFENAPSLKELLDSKTLIPLFKLASQYGLIQLLVKDPTFKEILNRFSLLDPEFFTAFYQSDFKSLFHLIHLLAHPVFFKFLKELPPNANFSQLKAWLNPAADKLPDSVSQAVEALNEYQGNRENREARQAQKIQGLKAKFSLSPEKLQQDLQALKPVFPIEVPPPPIPTPLSSLILTWIATHWLQSLLLLTASILLSWIIIPVILVAAVIYTGVLLWQKIAALMEGEKTYQESYIDPVTVDVSLVDDNSQLRFEILAENVNLPSEGNPPPAVMTESAHDGDNMESTSSIKACYPEGSKRSLGLFINGNVEDICSSPPSQVTAKEPHLSLHGNGGLAPPLFL</sequence>
<keyword evidence="4" id="KW-0653">Protein transport</keyword>
<evidence type="ECO:0000256" key="3">
    <source>
        <dbReference type="ARBA" id="ARBA00022519"/>
    </source>
</evidence>
<dbReference type="PANTHER" id="PTHR30612:SF0">
    <property type="entry name" value="CHLOROPLAST PROTEIN-TRANSPORTING ATPASE"/>
    <property type="match status" value="1"/>
</dbReference>
<dbReference type="PROSITE" id="PS51196">
    <property type="entry name" value="SECA_MOTOR_DEAD"/>
    <property type="match status" value="1"/>
</dbReference>
<dbReference type="GO" id="GO:0005524">
    <property type="term" value="F:ATP binding"/>
    <property type="evidence" value="ECO:0007669"/>
    <property type="project" value="InterPro"/>
</dbReference>
<evidence type="ECO:0000313" key="11">
    <source>
        <dbReference type="Proteomes" id="UP000054725"/>
    </source>
</evidence>
<dbReference type="PROSITE" id="PS51194">
    <property type="entry name" value="HELICASE_CTER"/>
    <property type="match status" value="1"/>
</dbReference>
<keyword evidence="7" id="KW-1133">Transmembrane helix</keyword>
<evidence type="ECO:0000259" key="9">
    <source>
        <dbReference type="PROSITE" id="PS51196"/>
    </source>
</evidence>
<evidence type="ECO:0000313" key="10">
    <source>
        <dbReference type="EMBL" id="KTD33039.1"/>
    </source>
</evidence>
<evidence type="ECO:0000259" key="8">
    <source>
        <dbReference type="PROSITE" id="PS51194"/>
    </source>
</evidence>
<dbReference type="Pfam" id="PF00271">
    <property type="entry name" value="Helicase_C"/>
    <property type="match status" value="1"/>
</dbReference>
<evidence type="ECO:0000256" key="2">
    <source>
        <dbReference type="ARBA" id="ARBA00022490"/>
    </source>
</evidence>
<keyword evidence="5" id="KW-0811">Translocation</keyword>
<feature type="transmembrane region" description="Helical" evidence="7">
    <location>
        <begin position="2803"/>
        <end position="2825"/>
    </location>
</feature>
<evidence type="ECO:0000256" key="1">
    <source>
        <dbReference type="ARBA" id="ARBA00022475"/>
    </source>
</evidence>
<dbReference type="InterPro" id="IPR000185">
    <property type="entry name" value="SecA"/>
</dbReference>